<gene>
    <name evidence="1" type="ORF">KUTeg_007075</name>
</gene>
<name>A0ABQ9FGW9_TEGGR</name>
<keyword evidence="2" id="KW-1185">Reference proteome</keyword>
<accession>A0ABQ9FGW9</accession>
<reference evidence="1 2" key="1">
    <citation type="submission" date="2022-12" db="EMBL/GenBank/DDBJ databases">
        <title>Chromosome-level genome of Tegillarca granosa.</title>
        <authorList>
            <person name="Kim J."/>
        </authorList>
    </citation>
    <scope>NUCLEOTIDE SEQUENCE [LARGE SCALE GENOMIC DNA]</scope>
    <source>
        <strain evidence="1">Teg-2019</strain>
        <tissue evidence="1">Adductor muscle</tissue>
    </source>
</reference>
<proteinExistence type="predicted"/>
<dbReference type="EMBL" id="JARBDR010000337">
    <property type="protein sequence ID" value="KAJ8314925.1"/>
    <property type="molecule type" value="Genomic_DNA"/>
</dbReference>
<dbReference type="Proteomes" id="UP001217089">
    <property type="component" value="Unassembled WGS sequence"/>
</dbReference>
<evidence type="ECO:0000313" key="2">
    <source>
        <dbReference type="Proteomes" id="UP001217089"/>
    </source>
</evidence>
<sequence>MQTVTGLNDNFWELVQGIGEKRQIFGYSFILIFNGREYWPVDFYRYGCKPLYCLGIIDGSKIQVMDVSMVDTVGSE</sequence>
<evidence type="ECO:0000313" key="1">
    <source>
        <dbReference type="EMBL" id="KAJ8314925.1"/>
    </source>
</evidence>
<comment type="caution">
    <text evidence="1">The sequence shown here is derived from an EMBL/GenBank/DDBJ whole genome shotgun (WGS) entry which is preliminary data.</text>
</comment>
<protein>
    <submittedName>
        <fullName evidence="1">Uncharacterized protein</fullName>
    </submittedName>
</protein>
<organism evidence="1 2">
    <name type="scientific">Tegillarca granosa</name>
    <name type="common">Malaysian cockle</name>
    <name type="synonym">Anadara granosa</name>
    <dbReference type="NCBI Taxonomy" id="220873"/>
    <lineage>
        <taxon>Eukaryota</taxon>
        <taxon>Metazoa</taxon>
        <taxon>Spiralia</taxon>
        <taxon>Lophotrochozoa</taxon>
        <taxon>Mollusca</taxon>
        <taxon>Bivalvia</taxon>
        <taxon>Autobranchia</taxon>
        <taxon>Pteriomorphia</taxon>
        <taxon>Arcoida</taxon>
        <taxon>Arcoidea</taxon>
        <taxon>Arcidae</taxon>
        <taxon>Tegillarca</taxon>
    </lineage>
</organism>